<dbReference type="InterPro" id="IPR050457">
    <property type="entry name" value="ZnFinger_BTB_dom_contain"/>
</dbReference>
<keyword evidence="7" id="KW-1185">Reference proteome</keyword>
<feature type="region of interest" description="Disordered" evidence="3">
    <location>
        <begin position="558"/>
        <end position="645"/>
    </location>
</feature>
<feature type="region of interest" description="Disordered" evidence="3">
    <location>
        <begin position="476"/>
        <end position="510"/>
    </location>
</feature>
<protein>
    <submittedName>
        <fullName evidence="6">Nucleus accumbens-associated protein 2-like</fullName>
    </submittedName>
</protein>
<reference evidence="6" key="1">
    <citation type="submission" date="2023-08" db="EMBL/GenBank/DDBJ databases">
        <authorList>
            <person name="Alioto T."/>
            <person name="Alioto T."/>
            <person name="Gomez Garrido J."/>
        </authorList>
    </citation>
    <scope>NUCLEOTIDE SEQUENCE</scope>
</reference>
<feature type="compositionally biased region" description="Gly residues" evidence="3">
    <location>
        <begin position="579"/>
        <end position="589"/>
    </location>
</feature>
<sequence length="645" mass="68060">MSEGLLQVEIPDFGSSVLGSLNEQRLLGHYCDVSILVQGQAFKAHRAVLAASSLYFRDLFSSAADSSSSSSSSSSAQAVFELPSSVTPTCFQQILAFCYTGRLSMAASEQLVLMYTAGYLQIQNIVERGMELMMMKASSSSSPLCCDSQTTSADELGGFDTQMVQQQNSAPQLQASPDQPALSPEELLLAVSRIKQERADTPPADENGVGGAGGGGGGEEGRVDIAGDLQSSRSSTLCYLGAGGGLVPGLQSYLLAGGGRSSPGGSSLPTDSPPSHPATEEELEEDYYGSSVHPGLYQHIYGHPGNPYIQEKMEMLSLPLANERRPCVLVGRDNMALPASLISQIGYRCHPSLYTEGDPGEKVELVAGSGVFMTRGQLMNCHLCAGVKHKVLLRRLLATFFDRNTLANSCGTGIRSSTNDPSRKPLDNRVLNTVKLYCQNFAPNFKESEMNVIAADMCTNARRVRKRWLPKIQSLLPDSLPASSSPHPRKAKRGAGGGQGGEAGVQSSGSPFELDLRQLSASYLGLEAPLYAERREREAAGEREREKEAPAALLPHLQFAGSRGGGGGGTGGAQAEEGMNGGEAEGGGRSQTEQPPDNPLSLSSSASSSSSSSSHPSPQPAEPAPPQRGLAETEERGAEPLEDSQ</sequence>
<feature type="compositionally biased region" description="Gly residues" evidence="3">
    <location>
        <begin position="562"/>
        <end position="572"/>
    </location>
</feature>
<dbReference type="AlphaFoldDB" id="A0AAV1G8L4"/>
<dbReference type="GO" id="GO:0000981">
    <property type="term" value="F:DNA-binding transcription factor activity, RNA polymerase II-specific"/>
    <property type="evidence" value="ECO:0007669"/>
    <property type="project" value="TreeGrafter"/>
</dbReference>
<evidence type="ECO:0000256" key="3">
    <source>
        <dbReference type="SAM" id="MobiDB-lite"/>
    </source>
</evidence>
<evidence type="ECO:0000313" key="7">
    <source>
        <dbReference type="Proteomes" id="UP001178508"/>
    </source>
</evidence>
<dbReference type="Pfam" id="PF10523">
    <property type="entry name" value="BEN"/>
    <property type="match status" value="1"/>
</dbReference>
<evidence type="ECO:0000259" key="5">
    <source>
        <dbReference type="PROSITE" id="PS51457"/>
    </source>
</evidence>
<feature type="compositionally biased region" description="Low complexity" evidence="3">
    <location>
        <begin position="476"/>
        <end position="486"/>
    </location>
</feature>
<gene>
    <name evidence="6" type="ORF">XNOV1_A032701</name>
</gene>
<dbReference type="Proteomes" id="UP001178508">
    <property type="component" value="Chromosome 12"/>
</dbReference>
<feature type="domain" description="BTB" evidence="4">
    <location>
        <begin position="31"/>
        <end position="107"/>
    </location>
</feature>
<evidence type="ECO:0000259" key="4">
    <source>
        <dbReference type="PROSITE" id="PS50097"/>
    </source>
</evidence>
<keyword evidence="2" id="KW-0832">Ubl conjugation</keyword>
<proteinExistence type="predicted"/>
<organism evidence="6 7">
    <name type="scientific">Xyrichtys novacula</name>
    <name type="common">Pearly razorfish</name>
    <name type="synonym">Hemipteronotus novacula</name>
    <dbReference type="NCBI Taxonomy" id="13765"/>
    <lineage>
        <taxon>Eukaryota</taxon>
        <taxon>Metazoa</taxon>
        <taxon>Chordata</taxon>
        <taxon>Craniata</taxon>
        <taxon>Vertebrata</taxon>
        <taxon>Euteleostomi</taxon>
        <taxon>Actinopterygii</taxon>
        <taxon>Neopterygii</taxon>
        <taxon>Teleostei</taxon>
        <taxon>Neoteleostei</taxon>
        <taxon>Acanthomorphata</taxon>
        <taxon>Eupercaria</taxon>
        <taxon>Labriformes</taxon>
        <taxon>Labridae</taxon>
        <taxon>Xyrichtys</taxon>
    </lineage>
</organism>
<name>A0AAV1G8L4_XYRNO</name>
<feature type="region of interest" description="Disordered" evidence="3">
    <location>
        <begin position="198"/>
        <end position="224"/>
    </location>
</feature>
<accession>A0AAV1G8L4</accession>
<evidence type="ECO:0000256" key="1">
    <source>
        <dbReference type="ARBA" id="ARBA00022499"/>
    </source>
</evidence>
<feature type="compositionally biased region" description="Pro residues" evidence="3">
    <location>
        <begin position="617"/>
        <end position="626"/>
    </location>
</feature>
<dbReference type="Gene3D" id="1.10.10.2590">
    <property type="entry name" value="BEN domain"/>
    <property type="match status" value="1"/>
</dbReference>
<feature type="compositionally biased region" description="Low complexity" evidence="3">
    <location>
        <begin position="599"/>
        <end position="616"/>
    </location>
</feature>
<dbReference type="Gene3D" id="3.30.710.10">
    <property type="entry name" value="Potassium Channel Kv1.1, Chain A"/>
    <property type="match status" value="1"/>
</dbReference>
<feature type="domain" description="BEN" evidence="5">
    <location>
        <begin position="368"/>
        <end position="465"/>
    </location>
</feature>
<dbReference type="PANTHER" id="PTHR46105:SF2">
    <property type="entry name" value="NUCLEUS ACCUMBENS-ASSOCIATED PROTEIN 2"/>
    <property type="match status" value="1"/>
</dbReference>
<dbReference type="PROSITE" id="PS51457">
    <property type="entry name" value="BEN"/>
    <property type="match status" value="1"/>
</dbReference>
<dbReference type="EMBL" id="OY660875">
    <property type="protein sequence ID" value="CAJ1069550.1"/>
    <property type="molecule type" value="Genomic_DNA"/>
</dbReference>
<dbReference type="FunFam" id="1.10.10.2590:FF:000002">
    <property type="entry name" value="Putative nucleus accumbens-associated protein 2"/>
    <property type="match status" value="1"/>
</dbReference>
<dbReference type="InterPro" id="IPR018379">
    <property type="entry name" value="BEN_domain"/>
</dbReference>
<feature type="region of interest" description="Disordered" evidence="3">
    <location>
        <begin position="257"/>
        <end position="288"/>
    </location>
</feature>
<dbReference type="InterPro" id="IPR011333">
    <property type="entry name" value="SKP1/BTB/POZ_sf"/>
</dbReference>
<dbReference type="SMART" id="SM01025">
    <property type="entry name" value="BEN"/>
    <property type="match status" value="1"/>
</dbReference>
<dbReference type="InterPro" id="IPR000210">
    <property type="entry name" value="BTB/POZ_dom"/>
</dbReference>
<evidence type="ECO:0000256" key="2">
    <source>
        <dbReference type="ARBA" id="ARBA00022843"/>
    </source>
</evidence>
<dbReference type="SMART" id="SM00225">
    <property type="entry name" value="BTB"/>
    <property type="match status" value="1"/>
</dbReference>
<dbReference type="SUPFAM" id="SSF54695">
    <property type="entry name" value="POZ domain"/>
    <property type="match status" value="1"/>
</dbReference>
<keyword evidence="1" id="KW-1017">Isopeptide bond</keyword>
<dbReference type="PANTHER" id="PTHR46105">
    <property type="entry name" value="AGAP004733-PA"/>
    <property type="match status" value="1"/>
</dbReference>
<dbReference type="Pfam" id="PF00651">
    <property type="entry name" value="BTB"/>
    <property type="match status" value="1"/>
</dbReference>
<feature type="compositionally biased region" description="Gly residues" evidence="3">
    <location>
        <begin position="494"/>
        <end position="503"/>
    </location>
</feature>
<dbReference type="PROSITE" id="PS50097">
    <property type="entry name" value="BTB"/>
    <property type="match status" value="1"/>
</dbReference>
<evidence type="ECO:0000313" key="6">
    <source>
        <dbReference type="EMBL" id="CAJ1069550.1"/>
    </source>
</evidence>
<feature type="compositionally biased region" description="Gly residues" evidence="3">
    <location>
        <begin position="208"/>
        <end position="218"/>
    </location>
</feature>
<dbReference type="GO" id="GO:0000978">
    <property type="term" value="F:RNA polymerase II cis-regulatory region sequence-specific DNA binding"/>
    <property type="evidence" value="ECO:0007669"/>
    <property type="project" value="TreeGrafter"/>
</dbReference>